<reference evidence="2 3" key="1">
    <citation type="submission" date="2009-02" db="EMBL/GenBank/DDBJ databases">
        <title>Annotation of Streptomyces hygroscopicus strain ATCC 53653.</title>
        <authorList>
            <consortium name="The Broad Institute Genome Sequencing Platform"/>
            <consortium name="Broad Institute Microbial Sequencing Center"/>
            <person name="Fischbach M."/>
            <person name="Godfrey P."/>
            <person name="Ward D."/>
            <person name="Young S."/>
            <person name="Zeng Q."/>
            <person name="Koehrsen M."/>
            <person name="Alvarado L."/>
            <person name="Berlin A.M."/>
            <person name="Bochicchio J."/>
            <person name="Borenstein D."/>
            <person name="Chapman S.B."/>
            <person name="Chen Z."/>
            <person name="Engels R."/>
            <person name="Freedman E."/>
            <person name="Gellesch M."/>
            <person name="Goldberg J."/>
            <person name="Griggs A."/>
            <person name="Gujja S."/>
            <person name="Heilman E.R."/>
            <person name="Heiman D.I."/>
            <person name="Hepburn T.A."/>
            <person name="Howarth C."/>
            <person name="Jen D."/>
            <person name="Larson L."/>
            <person name="Lewis B."/>
            <person name="Mehta T."/>
            <person name="Park D."/>
            <person name="Pearson M."/>
            <person name="Richards J."/>
            <person name="Roberts A."/>
            <person name="Saif S."/>
            <person name="Shea T.D."/>
            <person name="Shenoy N."/>
            <person name="Sisk P."/>
            <person name="Stolte C."/>
            <person name="Sykes S.N."/>
            <person name="Thomson T."/>
            <person name="Walk T."/>
            <person name="White J."/>
            <person name="Yandava C."/>
            <person name="Straight P."/>
            <person name="Clardy J."/>
            <person name="Hung D."/>
            <person name="Kolter R."/>
            <person name="Mekalanos J."/>
            <person name="Walker S."/>
            <person name="Walsh C.T."/>
            <person name="Wieland-Brown L.C."/>
            <person name="Haas B."/>
            <person name="Nusbaum C."/>
            <person name="Birren B."/>
        </authorList>
    </citation>
    <scope>NUCLEOTIDE SEQUENCE [LARGE SCALE GENOMIC DNA]</scope>
    <source>
        <strain evidence="2 3">ATCC 53653</strain>
    </source>
</reference>
<dbReference type="HOGENOM" id="CLU_3244435_0_0_11"/>
<dbReference type="Proteomes" id="UP000003963">
    <property type="component" value="Unassembled WGS sequence"/>
</dbReference>
<name>D9WS73_9ACTN</name>
<keyword evidence="3" id="KW-1185">Reference proteome</keyword>
<protein>
    <submittedName>
        <fullName evidence="2">Uncharacterized protein</fullName>
    </submittedName>
</protein>
<dbReference type="AlphaFoldDB" id="D9WS73"/>
<sequence length="43" mass="4370">RGPGGGHTRPRRGHHTGPAAAQATGRGREGVQCLPSGSPAQWV</sequence>
<evidence type="ECO:0000313" key="2">
    <source>
        <dbReference type="EMBL" id="EFL28317.1"/>
    </source>
</evidence>
<evidence type="ECO:0000313" key="3">
    <source>
        <dbReference type="Proteomes" id="UP000003963"/>
    </source>
</evidence>
<dbReference type="STRING" id="457427.SSOG_08031"/>
<accession>D9WS73</accession>
<dbReference type="EMBL" id="GG657754">
    <property type="protein sequence ID" value="EFL28317.1"/>
    <property type="molecule type" value="Genomic_DNA"/>
</dbReference>
<organism evidence="2 3">
    <name type="scientific">Streptomyces himastatinicus ATCC 53653</name>
    <dbReference type="NCBI Taxonomy" id="457427"/>
    <lineage>
        <taxon>Bacteria</taxon>
        <taxon>Bacillati</taxon>
        <taxon>Actinomycetota</taxon>
        <taxon>Actinomycetes</taxon>
        <taxon>Kitasatosporales</taxon>
        <taxon>Streptomycetaceae</taxon>
        <taxon>Streptomyces</taxon>
        <taxon>Streptomyces violaceusniger group</taxon>
    </lineage>
</organism>
<gene>
    <name evidence="2" type="ORF">SSOG_08031</name>
</gene>
<proteinExistence type="predicted"/>
<evidence type="ECO:0000256" key="1">
    <source>
        <dbReference type="SAM" id="MobiDB-lite"/>
    </source>
</evidence>
<feature type="region of interest" description="Disordered" evidence="1">
    <location>
        <begin position="1"/>
        <end position="43"/>
    </location>
</feature>
<feature type="non-terminal residue" evidence="2">
    <location>
        <position position="1"/>
    </location>
</feature>
<feature type="non-terminal residue" evidence="2">
    <location>
        <position position="43"/>
    </location>
</feature>